<protein>
    <recommendedName>
        <fullName evidence="9">Cytosolic non-specific dipeptidase</fullName>
    </recommendedName>
</protein>
<evidence type="ECO:0008006" key="9">
    <source>
        <dbReference type="Google" id="ProtNLM"/>
    </source>
</evidence>
<dbReference type="GO" id="GO:0046872">
    <property type="term" value="F:metal ion binding"/>
    <property type="evidence" value="ECO:0007669"/>
    <property type="project" value="UniProtKB-KW"/>
</dbReference>
<dbReference type="SUPFAM" id="SSF53187">
    <property type="entry name" value="Zn-dependent exopeptidases"/>
    <property type="match status" value="1"/>
</dbReference>
<keyword evidence="2" id="KW-0645">Protease</keyword>
<dbReference type="Pfam" id="PF01546">
    <property type="entry name" value="Peptidase_M20"/>
    <property type="match status" value="1"/>
</dbReference>
<dbReference type="Pfam" id="PF21787">
    <property type="entry name" value="TNP-like_RNaseH_N"/>
    <property type="match status" value="1"/>
</dbReference>
<dbReference type="GO" id="GO:0008233">
    <property type="term" value="F:peptidase activity"/>
    <property type="evidence" value="ECO:0007669"/>
    <property type="project" value="UniProtKB-KW"/>
</dbReference>
<dbReference type="Gene3D" id="3.40.630.10">
    <property type="entry name" value="Zn peptidases"/>
    <property type="match status" value="1"/>
</dbReference>
<gene>
    <name evidence="7" type="ORF">HW555_004162</name>
</gene>
<dbReference type="InterPro" id="IPR011650">
    <property type="entry name" value="Peptidase_M20_dimer"/>
</dbReference>
<keyword evidence="8" id="KW-1185">Reference proteome</keyword>
<dbReference type="CDD" id="cd05676">
    <property type="entry name" value="M20_dipept_like_CNDP"/>
    <property type="match status" value="1"/>
</dbReference>
<evidence type="ECO:0000256" key="1">
    <source>
        <dbReference type="ARBA" id="ARBA00006247"/>
    </source>
</evidence>
<evidence type="ECO:0000313" key="7">
    <source>
        <dbReference type="EMBL" id="KAF9419235.1"/>
    </source>
</evidence>
<proteinExistence type="inferred from homology"/>
<dbReference type="Pfam" id="PF07687">
    <property type="entry name" value="M20_dimer"/>
    <property type="match status" value="1"/>
</dbReference>
<dbReference type="InterPro" id="IPR051458">
    <property type="entry name" value="Cyt/Met_Dipeptidase"/>
</dbReference>
<dbReference type="Proteomes" id="UP000648187">
    <property type="component" value="Unassembled WGS sequence"/>
</dbReference>
<dbReference type="GO" id="GO:0006508">
    <property type="term" value="P:proteolysis"/>
    <property type="evidence" value="ECO:0007669"/>
    <property type="project" value="UniProtKB-KW"/>
</dbReference>
<dbReference type="AlphaFoldDB" id="A0A835LCI1"/>
<dbReference type="EMBL" id="JACKWZ010000045">
    <property type="protein sequence ID" value="KAF9419235.1"/>
    <property type="molecule type" value="Genomic_DNA"/>
</dbReference>
<comment type="caution">
    <text evidence="7">The sequence shown here is derived from an EMBL/GenBank/DDBJ whole genome shotgun (WGS) entry which is preliminary data.</text>
</comment>
<keyword evidence="3" id="KW-0479">Metal-binding</keyword>
<sequence length="964" mass="108590">MFVSVVPVFWNKIIIFTVARLQSTRFWGGVFSALLVDYRSQFRGWIPLRITPACAGFVLQYTRSTEKSVRIGMHQVLHGFPNPVVDREGFNTWLITVSDFVNKYHQTAFAANSEPTINIISQKPETPLTPPSTTSLQQLNLGHGPSPSSLTATMQEAALPSTSETNVHLNLGEKTTVKKAKSRVFLTNTEKYLQDKLVAASIKLSKMKNRFKKLSVNVKAAKQIASNPAAISYTFASSATKGPERAQQIKDVIRGLQESGFIVVATVCDQGPNNRQALKLLINENRGIYLRKGKNILPAECKDTADLLLFMDNIFDSVNGSRQKNRNAKPLLGPATPNSAHHQIWIEGVQIFKSMKFVSNGKKQSVPSITNWVWTLSRINKLQNEFNVSSVWLRHLNQDPLENFFGAMALLVVTQFDIEDWSLFPIVKMYSVMTSCLIRSVKCICNDIKFAAARASGPTKNFINRPVYRIYSVTPKQNPKMADRTLPQIFKYVDDNKESYKQLLKEAVAIPSVSCDIKYRKDCVRMVEWMQEKLKEVGATTELRDVGYQTIAGEQVKLPPVLVGVLGKDPKKNTICIYGHLDVQPALKSDGWDTEPFELVERDGKLFGRGSTDDKGPVLGWLHAINAYKGVGEELPVNLKFVFECMEESGSEGLDALLIEKLKPEGFFKDVDYVCISDNYWLGTTKPCITYGLRGISYYFLEIECAKMDLHSGVYGGTVHEAMTDLIYMMNQLVDKDGKIHIDGIYDSVAPLTENEKKLYTTIDFDTEAYRQSIGAHKLAHKGDKEQILMHRWRYPSLSLHGIEVLLVKIMCRIPTWSKNSNSRQSYWQVSIRIVPNQEPEEVEKLVFDYVNKKWAERGSPNKMTITAQSGRAWTENPDHPHYQAAARATRLIYMTEPDMSREGGSIPVTITLQEASGRNVLLLPMGAGDDMAHSQNEKINVRNYIEGIKLFAAYLHEVSKLPK</sequence>
<evidence type="ECO:0000313" key="8">
    <source>
        <dbReference type="Proteomes" id="UP000648187"/>
    </source>
</evidence>
<dbReference type="Gene3D" id="3.30.70.360">
    <property type="match status" value="1"/>
</dbReference>
<name>A0A835LCI1_SPOEX</name>
<evidence type="ECO:0000259" key="5">
    <source>
        <dbReference type="Pfam" id="PF07687"/>
    </source>
</evidence>
<keyword evidence="4" id="KW-0378">Hydrolase</keyword>
<organism evidence="7 8">
    <name type="scientific">Spodoptera exigua</name>
    <name type="common">Beet armyworm</name>
    <name type="synonym">Noctua fulgens</name>
    <dbReference type="NCBI Taxonomy" id="7107"/>
    <lineage>
        <taxon>Eukaryota</taxon>
        <taxon>Metazoa</taxon>
        <taxon>Ecdysozoa</taxon>
        <taxon>Arthropoda</taxon>
        <taxon>Hexapoda</taxon>
        <taxon>Insecta</taxon>
        <taxon>Pterygota</taxon>
        <taxon>Neoptera</taxon>
        <taxon>Endopterygota</taxon>
        <taxon>Lepidoptera</taxon>
        <taxon>Glossata</taxon>
        <taxon>Ditrysia</taxon>
        <taxon>Noctuoidea</taxon>
        <taxon>Noctuidae</taxon>
        <taxon>Amphipyrinae</taxon>
        <taxon>Spodoptera</taxon>
    </lineage>
</organism>
<reference evidence="7" key="1">
    <citation type="submission" date="2020-08" db="EMBL/GenBank/DDBJ databases">
        <title>Spodoptera exigua strain:BAW_Kor-Di-RS1 Genome sequencing and assembly.</title>
        <authorList>
            <person name="Kim J."/>
            <person name="Nam H.Y."/>
            <person name="Kwon M."/>
            <person name="Choi J.H."/>
            <person name="Cho S.R."/>
            <person name="Kim G.-H."/>
        </authorList>
    </citation>
    <scope>NUCLEOTIDE SEQUENCE</scope>
    <source>
        <strain evidence="7">BAW_Kor-Di-RS1</strain>
        <tissue evidence="7">Whole-body</tissue>
    </source>
</reference>
<dbReference type="PANTHER" id="PTHR43270">
    <property type="entry name" value="BETA-ALA-HIS DIPEPTIDASE"/>
    <property type="match status" value="1"/>
</dbReference>
<dbReference type="PROSITE" id="PS00759">
    <property type="entry name" value="ARGE_DAPE_CPG2_2"/>
    <property type="match status" value="1"/>
</dbReference>
<evidence type="ECO:0000256" key="4">
    <source>
        <dbReference type="ARBA" id="ARBA00022801"/>
    </source>
</evidence>
<evidence type="ECO:0000259" key="6">
    <source>
        <dbReference type="Pfam" id="PF21787"/>
    </source>
</evidence>
<dbReference type="InterPro" id="IPR001261">
    <property type="entry name" value="ArgE/DapE_CS"/>
</dbReference>
<evidence type="ECO:0000256" key="2">
    <source>
        <dbReference type="ARBA" id="ARBA00022670"/>
    </source>
</evidence>
<accession>A0A835LCI1</accession>
<feature type="domain" description="Peptidase M20 dimerisation" evidence="5">
    <location>
        <begin position="692"/>
        <end position="856"/>
    </location>
</feature>
<dbReference type="PANTHER" id="PTHR43270:SF4">
    <property type="entry name" value="CARNOSINE DIPEPTIDASE 2, ISOFORM A"/>
    <property type="match status" value="1"/>
</dbReference>
<comment type="similarity">
    <text evidence="1">Belongs to the peptidase M20A family.</text>
</comment>
<dbReference type="InterPro" id="IPR002933">
    <property type="entry name" value="Peptidase_M20"/>
</dbReference>
<feature type="domain" description="Transposable element P transposase-like RNase H" evidence="6">
    <location>
        <begin position="230"/>
        <end position="281"/>
    </location>
</feature>
<evidence type="ECO:0000256" key="3">
    <source>
        <dbReference type="ARBA" id="ARBA00022723"/>
    </source>
</evidence>
<dbReference type="InterPro" id="IPR048365">
    <property type="entry name" value="TNP-like_RNaseH_N"/>
</dbReference>